<feature type="region of interest" description="Disordered" evidence="1">
    <location>
        <begin position="95"/>
        <end position="115"/>
    </location>
</feature>
<name>A0A6A6F2Y9_9PEZI</name>
<evidence type="ECO:0000313" key="2">
    <source>
        <dbReference type="EMBL" id="KAF2208305.1"/>
    </source>
</evidence>
<dbReference type="Proteomes" id="UP000799539">
    <property type="component" value="Unassembled WGS sequence"/>
</dbReference>
<gene>
    <name evidence="2" type="ORF">CERZMDRAFT_87865</name>
</gene>
<evidence type="ECO:0000256" key="1">
    <source>
        <dbReference type="SAM" id="MobiDB-lite"/>
    </source>
</evidence>
<accession>A0A6A6F2Y9</accession>
<sequence length="285" mass="31185">MSTTTSRLSLKSGMLEESQYVVTCRPKTVLKRGVLHMQNLRGGADLSLSRALSSRRNICDFDASEKCIRLDYLVGFWRNQLYVILSRSGSELANGNRTSDLDSSDKEFSAKTKRRRKTQAAALGAKAVRRKCPSRAFVPSARSVSRNLFNKLSSRSRDHFSRDIAPSTPKTIRFFSKSTHSSMAVLFGNAPHSSKSRRYFSIEALRGPGRFAADLAVTVEGSEKNCGGRVKPIASSTSLARSGMAALSANEAYNTGSSSISSIVGFEVDRSCRMRPALRKGAPIL</sequence>
<evidence type="ECO:0000313" key="3">
    <source>
        <dbReference type="Proteomes" id="UP000799539"/>
    </source>
</evidence>
<proteinExistence type="predicted"/>
<keyword evidence="3" id="KW-1185">Reference proteome</keyword>
<dbReference type="EMBL" id="ML992695">
    <property type="protein sequence ID" value="KAF2208305.1"/>
    <property type="molecule type" value="Genomic_DNA"/>
</dbReference>
<dbReference type="AlphaFoldDB" id="A0A6A6F2Y9"/>
<organism evidence="2 3">
    <name type="scientific">Cercospora zeae-maydis SCOH1-5</name>
    <dbReference type="NCBI Taxonomy" id="717836"/>
    <lineage>
        <taxon>Eukaryota</taxon>
        <taxon>Fungi</taxon>
        <taxon>Dikarya</taxon>
        <taxon>Ascomycota</taxon>
        <taxon>Pezizomycotina</taxon>
        <taxon>Dothideomycetes</taxon>
        <taxon>Dothideomycetidae</taxon>
        <taxon>Mycosphaerellales</taxon>
        <taxon>Mycosphaerellaceae</taxon>
        <taxon>Cercospora</taxon>
    </lineage>
</organism>
<reference evidence="2" key="1">
    <citation type="journal article" date="2020" name="Stud. Mycol.">
        <title>101 Dothideomycetes genomes: a test case for predicting lifestyles and emergence of pathogens.</title>
        <authorList>
            <person name="Haridas S."/>
            <person name="Albert R."/>
            <person name="Binder M."/>
            <person name="Bloem J."/>
            <person name="Labutti K."/>
            <person name="Salamov A."/>
            <person name="Andreopoulos B."/>
            <person name="Baker S."/>
            <person name="Barry K."/>
            <person name="Bills G."/>
            <person name="Bluhm B."/>
            <person name="Cannon C."/>
            <person name="Castanera R."/>
            <person name="Culley D."/>
            <person name="Daum C."/>
            <person name="Ezra D."/>
            <person name="Gonzalez J."/>
            <person name="Henrissat B."/>
            <person name="Kuo A."/>
            <person name="Liang C."/>
            <person name="Lipzen A."/>
            <person name="Lutzoni F."/>
            <person name="Magnuson J."/>
            <person name="Mondo S."/>
            <person name="Nolan M."/>
            <person name="Ohm R."/>
            <person name="Pangilinan J."/>
            <person name="Park H.-J."/>
            <person name="Ramirez L."/>
            <person name="Alfaro M."/>
            <person name="Sun H."/>
            <person name="Tritt A."/>
            <person name="Yoshinaga Y."/>
            <person name="Zwiers L.-H."/>
            <person name="Turgeon B."/>
            <person name="Goodwin S."/>
            <person name="Spatafora J."/>
            <person name="Crous P."/>
            <person name="Grigoriev I."/>
        </authorList>
    </citation>
    <scope>NUCLEOTIDE SEQUENCE</scope>
    <source>
        <strain evidence="2">SCOH1-5</strain>
    </source>
</reference>
<protein>
    <submittedName>
        <fullName evidence="2">Uncharacterized protein</fullName>
    </submittedName>
</protein>
<feature type="compositionally biased region" description="Basic and acidic residues" evidence="1">
    <location>
        <begin position="99"/>
        <end position="110"/>
    </location>
</feature>